<comment type="caution">
    <text evidence="1">The sequence shown here is derived from an EMBL/GenBank/DDBJ whole genome shotgun (WGS) entry which is preliminary data.</text>
</comment>
<dbReference type="EMBL" id="BIMW01000066">
    <property type="protein sequence ID" value="GCE93223.1"/>
    <property type="molecule type" value="Genomic_DNA"/>
</dbReference>
<proteinExistence type="predicted"/>
<evidence type="ECO:0000313" key="2">
    <source>
        <dbReference type="Proteomes" id="UP000326169"/>
    </source>
</evidence>
<organism evidence="1 2">
    <name type="scientific">Limnospira platensis NIES-46</name>
    <dbReference type="NCBI Taxonomy" id="1236695"/>
    <lineage>
        <taxon>Bacteria</taxon>
        <taxon>Bacillati</taxon>
        <taxon>Cyanobacteriota</taxon>
        <taxon>Cyanophyceae</taxon>
        <taxon>Oscillatoriophycideae</taxon>
        <taxon>Oscillatoriales</taxon>
        <taxon>Sirenicapillariaceae</taxon>
        <taxon>Limnospira</taxon>
    </lineage>
</organism>
<gene>
    <name evidence="1" type="ORF">NIES46_12720</name>
</gene>
<keyword evidence="2" id="KW-1185">Reference proteome</keyword>
<protein>
    <submittedName>
        <fullName evidence="1">Uncharacterized protein</fullName>
    </submittedName>
</protein>
<sequence>MIGQGLTFGEFYDMYMSCKEMLEKHPGSFPKIESNNAILGRNHSITAISAS</sequence>
<dbReference type="Proteomes" id="UP000326169">
    <property type="component" value="Unassembled WGS sequence"/>
</dbReference>
<name>A0A5M3T0S4_LIMPL</name>
<accession>A0A5M3T0S4</accession>
<reference evidence="1 2" key="1">
    <citation type="journal article" date="2019" name="J Genomics">
        <title>The Draft Genome of a Hydrogen-producing Cyanobacterium, Arthrospira platensis NIES-46.</title>
        <authorList>
            <person name="Suzuki S."/>
            <person name="Yamaguchi H."/>
            <person name="Kawachi M."/>
        </authorList>
    </citation>
    <scope>NUCLEOTIDE SEQUENCE [LARGE SCALE GENOMIC DNA]</scope>
    <source>
        <strain evidence="1 2">NIES-46</strain>
    </source>
</reference>
<evidence type="ECO:0000313" key="1">
    <source>
        <dbReference type="EMBL" id="GCE93223.1"/>
    </source>
</evidence>